<dbReference type="Proteomes" id="UP000018458">
    <property type="component" value="Unassembled WGS sequence"/>
</dbReference>
<evidence type="ECO:0000313" key="1">
    <source>
        <dbReference type="EMBL" id="EFY06903.1"/>
    </source>
</evidence>
<protein>
    <submittedName>
        <fullName evidence="1">Uncharacterized protein</fullName>
    </submittedName>
</protein>
<dbReference type="Pfam" id="PF19991">
    <property type="entry name" value="HMA_2"/>
    <property type="match status" value="1"/>
</dbReference>
<dbReference type="RefSeq" id="WP_009143503.1">
    <property type="nucleotide sequence ID" value="NZ_GL831003.1"/>
</dbReference>
<evidence type="ECO:0000313" key="2">
    <source>
        <dbReference type="Proteomes" id="UP000018458"/>
    </source>
</evidence>
<dbReference type="STRING" id="762983.HMPREF9444_01309"/>
<dbReference type="AlphaFoldDB" id="E8LKR5"/>
<name>E8LKR5_SUCHY</name>
<keyword evidence="2" id="KW-1185">Reference proteome</keyword>
<reference evidence="1 2" key="1">
    <citation type="submission" date="2011-01" db="EMBL/GenBank/DDBJ databases">
        <authorList>
            <person name="Weinstock G."/>
            <person name="Sodergren E."/>
            <person name="Clifton S."/>
            <person name="Fulton L."/>
            <person name="Fulton B."/>
            <person name="Courtney L."/>
            <person name="Fronick C."/>
            <person name="Harrison M."/>
            <person name="Strong C."/>
            <person name="Farmer C."/>
            <person name="Delahaunty K."/>
            <person name="Markovic C."/>
            <person name="Hall O."/>
            <person name="Minx P."/>
            <person name="Tomlinson C."/>
            <person name="Mitreva M."/>
            <person name="Hou S."/>
            <person name="Chen J."/>
            <person name="Wollam A."/>
            <person name="Pepin K.H."/>
            <person name="Johnson M."/>
            <person name="Bhonagiri V."/>
            <person name="Zhang X."/>
            <person name="Suruliraj S."/>
            <person name="Warren W."/>
            <person name="Chinwalla A."/>
            <person name="Mardis E.R."/>
            <person name="Wilson R.K."/>
        </authorList>
    </citation>
    <scope>NUCLEOTIDE SEQUENCE [LARGE SCALE GENOMIC DNA]</scope>
    <source>
        <strain evidence="2">DSM 22608 / JCM 16073 / KCTC 15190 / YIT 12066</strain>
    </source>
</reference>
<dbReference type="OrthoDB" id="9131875at2"/>
<dbReference type="HOGENOM" id="CLU_2235176_0_0_6"/>
<comment type="caution">
    <text evidence="1">The sequence shown here is derived from an EMBL/GenBank/DDBJ whole genome shotgun (WGS) entry which is preliminary data.</text>
</comment>
<dbReference type="EMBL" id="AEVO01000067">
    <property type="protein sequence ID" value="EFY06903.1"/>
    <property type="molecule type" value="Genomic_DNA"/>
</dbReference>
<organism evidence="1 2">
    <name type="scientific">Succinatimonas hippei (strain DSM 22608 / JCM 16073 / KCTC 15190 / YIT 12066)</name>
    <dbReference type="NCBI Taxonomy" id="762983"/>
    <lineage>
        <taxon>Bacteria</taxon>
        <taxon>Pseudomonadati</taxon>
        <taxon>Pseudomonadota</taxon>
        <taxon>Gammaproteobacteria</taxon>
        <taxon>Aeromonadales</taxon>
        <taxon>Succinivibrionaceae</taxon>
        <taxon>Succinatimonas</taxon>
    </lineage>
</organism>
<gene>
    <name evidence="1" type="ORF">HMPREF9444_01309</name>
</gene>
<accession>E8LKR5</accession>
<proteinExistence type="predicted"/>
<sequence length="105" mass="12123">MFKDFLHKLGLPTDKASYILNEVEVAHFIQGRVRVIYPKLKHDDDLYLKVKRELSSIKELSEFTINRITGSVVLKYDPQKIKPNTFLAELLNGACAKYTRKGVKK</sequence>